<reference evidence="3" key="1">
    <citation type="journal article" date="2020" name="Stud. Mycol.">
        <title>101 Dothideomycetes genomes: a test case for predicting lifestyles and emergence of pathogens.</title>
        <authorList>
            <person name="Haridas S."/>
            <person name="Albert R."/>
            <person name="Binder M."/>
            <person name="Bloem J."/>
            <person name="Labutti K."/>
            <person name="Salamov A."/>
            <person name="Andreopoulos B."/>
            <person name="Baker S."/>
            <person name="Barry K."/>
            <person name="Bills G."/>
            <person name="Bluhm B."/>
            <person name="Cannon C."/>
            <person name="Castanera R."/>
            <person name="Culley D."/>
            <person name="Daum C."/>
            <person name="Ezra D."/>
            <person name="Gonzalez J."/>
            <person name="Henrissat B."/>
            <person name="Kuo A."/>
            <person name="Liang C."/>
            <person name="Lipzen A."/>
            <person name="Lutzoni F."/>
            <person name="Magnuson J."/>
            <person name="Mondo S."/>
            <person name="Nolan M."/>
            <person name="Ohm R."/>
            <person name="Pangilinan J."/>
            <person name="Park H.-J."/>
            <person name="Ramirez L."/>
            <person name="Alfaro M."/>
            <person name="Sun H."/>
            <person name="Tritt A."/>
            <person name="Yoshinaga Y."/>
            <person name="Zwiers L.-H."/>
            <person name="Turgeon B."/>
            <person name="Goodwin S."/>
            <person name="Spatafora J."/>
            <person name="Crous P."/>
            <person name="Grigoriev I."/>
        </authorList>
    </citation>
    <scope>NUCLEOTIDE SEQUENCE</scope>
    <source>
        <strain evidence="3">CBS 627.86</strain>
    </source>
</reference>
<keyword evidence="2" id="KW-1133">Transmembrane helix</keyword>
<sequence>MRYDYDDRDESRWYSVSIQVVFLVLAGCLVLVGFSASKTSPDYAPNINHSVTSYLSLQQHTTTDTPTATAANLIDAMNTHVRDVDRLFREWERVQILIAQTKGASIAYLSTLNRIYTLLPFCNPNRISPRYLIHLCATEQELSYIIGLLRISVDNSQAELAATRKQLLRTEARHIDSIYACWNDGLSGCDNVEEAAHLRLAGRHPDRAIQLMSFTSFVLANNLEGLRLAGSEWCSSNIGPEAAKLDSSLEKARLTVRGLVQGAMNLDWAFLSMPRSGVSEKSQPEISQPSHQDTASDPRR</sequence>
<dbReference type="PROSITE" id="PS51257">
    <property type="entry name" value="PROKAR_LIPOPROTEIN"/>
    <property type="match status" value="1"/>
</dbReference>
<dbReference type="EMBL" id="ML977367">
    <property type="protein sequence ID" value="KAF2106041.1"/>
    <property type="molecule type" value="Genomic_DNA"/>
</dbReference>
<name>A0A6A5YIK6_9PLEO</name>
<keyword evidence="2" id="KW-0472">Membrane</keyword>
<evidence type="ECO:0000313" key="3">
    <source>
        <dbReference type="EMBL" id="KAF2106041.1"/>
    </source>
</evidence>
<proteinExistence type="predicted"/>
<evidence type="ECO:0000313" key="4">
    <source>
        <dbReference type="Proteomes" id="UP000799770"/>
    </source>
</evidence>
<gene>
    <name evidence="3" type="ORF">BDV96DRAFT_607698</name>
</gene>
<accession>A0A6A5YIK6</accession>
<feature type="transmembrane region" description="Helical" evidence="2">
    <location>
        <begin position="12"/>
        <end position="34"/>
    </location>
</feature>
<keyword evidence="4" id="KW-1185">Reference proteome</keyword>
<dbReference type="Proteomes" id="UP000799770">
    <property type="component" value="Unassembled WGS sequence"/>
</dbReference>
<evidence type="ECO:0000256" key="1">
    <source>
        <dbReference type="SAM" id="MobiDB-lite"/>
    </source>
</evidence>
<keyword evidence="2" id="KW-0812">Transmembrane</keyword>
<evidence type="ECO:0000256" key="2">
    <source>
        <dbReference type="SAM" id="Phobius"/>
    </source>
</evidence>
<organism evidence="3 4">
    <name type="scientific">Lophiotrema nucula</name>
    <dbReference type="NCBI Taxonomy" id="690887"/>
    <lineage>
        <taxon>Eukaryota</taxon>
        <taxon>Fungi</taxon>
        <taxon>Dikarya</taxon>
        <taxon>Ascomycota</taxon>
        <taxon>Pezizomycotina</taxon>
        <taxon>Dothideomycetes</taxon>
        <taxon>Pleosporomycetidae</taxon>
        <taxon>Pleosporales</taxon>
        <taxon>Lophiotremataceae</taxon>
        <taxon>Lophiotrema</taxon>
    </lineage>
</organism>
<feature type="compositionally biased region" description="Polar residues" evidence="1">
    <location>
        <begin position="279"/>
        <end position="293"/>
    </location>
</feature>
<protein>
    <submittedName>
        <fullName evidence="3">Uncharacterized protein</fullName>
    </submittedName>
</protein>
<feature type="region of interest" description="Disordered" evidence="1">
    <location>
        <begin position="278"/>
        <end position="300"/>
    </location>
</feature>
<dbReference type="AlphaFoldDB" id="A0A6A5YIK6"/>